<dbReference type="Pfam" id="PF06094">
    <property type="entry name" value="GGACT"/>
    <property type="match status" value="1"/>
</dbReference>
<accession>A0A9W9YI89</accession>
<dbReference type="AlphaFoldDB" id="A0A9W9YI89"/>
<evidence type="ECO:0000313" key="3">
    <source>
        <dbReference type="Proteomes" id="UP001163046"/>
    </source>
</evidence>
<keyword evidence="3" id="KW-1185">Reference proteome</keyword>
<evidence type="ECO:0000313" key="2">
    <source>
        <dbReference type="EMBL" id="KAJ7351115.1"/>
    </source>
</evidence>
<dbReference type="CDD" id="cd06661">
    <property type="entry name" value="GGCT_like"/>
    <property type="match status" value="1"/>
</dbReference>
<comment type="caution">
    <text evidence="2">The sequence shown here is derived from an EMBL/GenBank/DDBJ whole genome shotgun (WGS) entry which is preliminary data.</text>
</comment>
<dbReference type="Gene3D" id="3.10.490.10">
    <property type="entry name" value="Gamma-glutamyl cyclotransferase-like"/>
    <property type="match status" value="1"/>
</dbReference>
<gene>
    <name evidence="2" type="ORF">OS493_036450</name>
</gene>
<name>A0A9W9YI89_9CNID</name>
<sequence length="131" mass="14930">MEEKEIYFGFASNLSERKMAERGAKFLHRESAVLRGFRLEFNTNWKDDGFGYGNIVPDEESVVHGALYTCEKGSMANMDHEHIHEGNCLRRVTVRVEKSNGEVVEATAYRANEEFVKEGLKPSEVLSERNA</sequence>
<organism evidence="2 3">
    <name type="scientific">Desmophyllum pertusum</name>
    <dbReference type="NCBI Taxonomy" id="174260"/>
    <lineage>
        <taxon>Eukaryota</taxon>
        <taxon>Metazoa</taxon>
        <taxon>Cnidaria</taxon>
        <taxon>Anthozoa</taxon>
        <taxon>Hexacorallia</taxon>
        <taxon>Scleractinia</taxon>
        <taxon>Caryophylliina</taxon>
        <taxon>Caryophylliidae</taxon>
        <taxon>Desmophyllum</taxon>
    </lineage>
</organism>
<reference evidence="2" key="1">
    <citation type="submission" date="2023-01" db="EMBL/GenBank/DDBJ databases">
        <title>Genome assembly of the deep-sea coral Lophelia pertusa.</title>
        <authorList>
            <person name="Herrera S."/>
            <person name="Cordes E."/>
        </authorList>
    </citation>
    <scope>NUCLEOTIDE SEQUENCE</scope>
    <source>
        <strain evidence="2">USNM1676648</strain>
        <tissue evidence="2">Polyp</tissue>
    </source>
</reference>
<dbReference type="InterPro" id="IPR013024">
    <property type="entry name" value="GGCT-like"/>
</dbReference>
<evidence type="ECO:0000259" key="1">
    <source>
        <dbReference type="Pfam" id="PF06094"/>
    </source>
</evidence>
<dbReference type="Proteomes" id="UP001163046">
    <property type="component" value="Unassembled WGS sequence"/>
</dbReference>
<dbReference type="InterPro" id="IPR009288">
    <property type="entry name" value="AIG2-like_dom"/>
</dbReference>
<feature type="domain" description="Gamma-glutamylcyclotransferase AIG2-like" evidence="1">
    <location>
        <begin position="23"/>
        <end position="115"/>
    </location>
</feature>
<dbReference type="SUPFAM" id="SSF110857">
    <property type="entry name" value="Gamma-glutamyl cyclotransferase-like"/>
    <property type="match status" value="1"/>
</dbReference>
<dbReference type="OrthoDB" id="5947382at2759"/>
<dbReference type="InterPro" id="IPR036568">
    <property type="entry name" value="GGCT-like_sf"/>
</dbReference>
<dbReference type="EMBL" id="MU827362">
    <property type="protein sequence ID" value="KAJ7351115.1"/>
    <property type="molecule type" value="Genomic_DNA"/>
</dbReference>
<proteinExistence type="predicted"/>
<protein>
    <recommendedName>
        <fullName evidence="1">Gamma-glutamylcyclotransferase AIG2-like domain-containing protein</fullName>
    </recommendedName>
</protein>